<gene>
    <name evidence="8" type="ORF">BD410DRAFT_894427</name>
</gene>
<dbReference type="InterPro" id="IPR001969">
    <property type="entry name" value="Aspartic_peptidase_AS"/>
</dbReference>
<dbReference type="Gene3D" id="2.40.70.10">
    <property type="entry name" value="Acid Proteases"/>
    <property type="match status" value="2"/>
</dbReference>
<evidence type="ECO:0000256" key="6">
    <source>
        <dbReference type="SAM" id="Phobius"/>
    </source>
</evidence>
<dbReference type="AlphaFoldDB" id="A0A4Y7QJL2"/>
<dbReference type="Proteomes" id="UP000294933">
    <property type="component" value="Unassembled WGS sequence"/>
</dbReference>
<feature type="transmembrane region" description="Helical" evidence="6">
    <location>
        <begin position="412"/>
        <end position="432"/>
    </location>
</feature>
<keyword evidence="5 8" id="KW-0645">Protease</keyword>
<dbReference type="PROSITE" id="PS51767">
    <property type="entry name" value="PEPTIDASE_A1"/>
    <property type="match status" value="1"/>
</dbReference>
<evidence type="ECO:0000256" key="3">
    <source>
        <dbReference type="PIRSR" id="PIRSR601461-1"/>
    </source>
</evidence>
<dbReference type="PRINTS" id="PR00792">
    <property type="entry name" value="PEPSIN"/>
</dbReference>
<dbReference type="InterPro" id="IPR033121">
    <property type="entry name" value="PEPTIDASE_A1"/>
</dbReference>
<dbReference type="PANTHER" id="PTHR47966">
    <property type="entry name" value="BETA-SITE APP-CLEAVING ENZYME, ISOFORM A-RELATED"/>
    <property type="match status" value="1"/>
</dbReference>
<keyword evidence="4" id="KW-1015">Disulfide bond</keyword>
<dbReference type="OrthoDB" id="15189at2759"/>
<dbReference type="GO" id="GO:0006508">
    <property type="term" value="P:proteolysis"/>
    <property type="evidence" value="ECO:0007669"/>
    <property type="project" value="UniProtKB-KW"/>
</dbReference>
<evidence type="ECO:0000313" key="9">
    <source>
        <dbReference type="Proteomes" id="UP000294933"/>
    </source>
</evidence>
<evidence type="ECO:0000256" key="2">
    <source>
        <dbReference type="ARBA" id="ARBA00022750"/>
    </source>
</evidence>
<dbReference type="InterPro" id="IPR001461">
    <property type="entry name" value="Aspartic_peptidase_A1"/>
</dbReference>
<feature type="active site" evidence="3">
    <location>
        <position position="53"/>
    </location>
</feature>
<feature type="domain" description="Peptidase A1" evidence="7">
    <location>
        <begin position="35"/>
        <end position="370"/>
    </location>
</feature>
<comment type="similarity">
    <text evidence="1 5">Belongs to the peptidase A1 family.</text>
</comment>
<sequence>MASFTSPIFRTPKGRVHPTPTGHANEAQLTDAGEYSYLITVGFGGQDFQVVLDTGSSDLWIVSSDCQIDDCSGIEKYNSTSTLSLSPLPFSLSYLTGSVSGVVAFETVSFGPFQISSQVFALVNQTKDLGMSSTGDSGILGLSFPTIASIPGSDGRTLLENIYSHLDPSDCFFAFKLGRDEVTNPGTFSVGELDLSITPRSSEILYSPVYSSDGSRYDYWKLPLLAITVSSKVIPFIQPISKVSGSSSPIAVLDTGTTFVLGPTRDVDNLWAAAGGARKTSDNTWQVRCDHAVTVGFVLGNDTAHKEFVLDPSDVSWSSGPTSDGWCLGGIQANDGVFSGDWLMGDAFLRNVYVTHHAASPSSPPLIGLLSITDPAMAMTQFLAQRGADNTPTNMTTPMNLLVHSSQSGDTALFGVALLLGFLGSSVVTVLLRLRGGRKNRNTYT</sequence>
<organism evidence="8 9">
    <name type="scientific">Rickenella mellea</name>
    <dbReference type="NCBI Taxonomy" id="50990"/>
    <lineage>
        <taxon>Eukaryota</taxon>
        <taxon>Fungi</taxon>
        <taxon>Dikarya</taxon>
        <taxon>Basidiomycota</taxon>
        <taxon>Agaricomycotina</taxon>
        <taxon>Agaricomycetes</taxon>
        <taxon>Hymenochaetales</taxon>
        <taxon>Rickenellaceae</taxon>
        <taxon>Rickenella</taxon>
    </lineage>
</organism>
<dbReference type="STRING" id="50990.A0A4Y7QJL2"/>
<dbReference type="PANTHER" id="PTHR47966:SF57">
    <property type="entry name" value="PEPTIDASE A1 DOMAIN-CONTAINING PROTEIN"/>
    <property type="match status" value="1"/>
</dbReference>
<dbReference type="Pfam" id="PF00026">
    <property type="entry name" value="Asp"/>
    <property type="match status" value="1"/>
</dbReference>
<evidence type="ECO:0000256" key="1">
    <source>
        <dbReference type="ARBA" id="ARBA00007447"/>
    </source>
</evidence>
<reference evidence="8 9" key="1">
    <citation type="submission" date="2018-06" db="EMBL/GenBank/DDBJ databases">
        <title>A transcriptomic atlas of mushroom development highlights an independent origin of complex multicellularity.</title>
        <authorList>
            <consortium name="DOE Joint Genome Institute"/>
            <person name="Krizsan K."/>
            <person name="Almasi E."/>
            <person name="Merenyi Z."/>
            <person name="Sahu N."/>
            <person name="Viragh M."/>
            <person name="Koszo T."/>
            <person name="Mondo S."/>
            <person name="Kiss B."/>
            <person name="Balint B."/>
            <person name="Kues U."/>
            <person name="Barry K."/>
            <person name="Hegedus J.C."/>
            <person name="Henrissat B."/>
            <person name="Johnson J."/>
            <person name="Lipzen A."/>
            <person name="Ohm R."/>
            <person name="Nagy I."/>
            <person name="Pangilinan J."/>
            <person name="Yan J."/>
            <person name="Xiong Y."/>
            <person name="Grigoriev I.V."/>
            <person name="Hibbett D.S."/>
            <person name="Nagy L.G."/>
        </authorList>
    </citation>
    <scope>NUCLEOTIDE SEQUENCE [LARGE SCALE GENOMIC DNA]</scope>
    <source>
        <strain evidence="8 9">SZMC22713</strain>
    </source>
</reference>
<dbReference type="PROSITE" id="PS00141">
    <property type="entry name" value="ASP_PROTEASE"/>
    <property type="match status" value="2"/>
</dbReference>
<keyword evidence="6" id="KW-1133">Transmembrane helix</keyword>
<keyword evidence="6" id="KW-0812">Transmembrane</keyword>
<dbReference type="VEuPathDB" id="FungiDB:BD410DRAFT_894427"/>
<name>A0A4Y7QJL2_9AGAM</name>
<dbReference type="InterPro" id="IPR034164">
    <property type="entry name" value="Pepsin-like_dom"/>
</dbReference>
<evidence type="ECO:0000313" key="8">
    <source>
        <dbReference type="EMBL" id="TDL27282.1"/>
    </source>
</evidence>
<dbReference type="EMBL" id="ML170159">
    <property type="protein sequence ID" value="TDL27282.1"/>
    <property type="molecule type" value="Genomic_DNA"/>
</dbReference>
<accession>A0A4Y7QJL2</accession>
<keyword evidence="2 5" id="KW-0064">Aspartyl protease</keyword>
<protein>
    <submittedName>
        <fullName evidence="8">Acid protease</fullName>
    </submittedName>
</protein>
<keyword evidence="6" id="KW-0472">Membrane</keyword>
<feature type="disulfide bond" evidence="4">
    <location>
        <begin position="66"/>
        <end position="71"/>
    </location>
</feature>
<evidence type="ECO:0000256" key="4">
    <source>
        <dbReference type="PIRSR" id="PIRSR601461-2"/>
    </source>
</evidence>
<evidence type="ECO:0000259" key="7">
    <source>
        <dbReference type="PROSITE" id="PS51767"/>
    </source>
</evidence>
<evidence type="ECO:0000256" key="5">
    <source>
        <dbReference type="RuleBase" id="RU000454"/>
    </source>
</evidence>
<feature type="disulfide bond" evidence="4">
    <location>
        <begin position="289"/>
        <end position="327"/>
    </location>
</feature>
<proteinExistence type="inferred from homology"/>
<dbReference type="CDD" id="cd05471">
    <property type="entry name" value="pepsin_like"/>
    <property type="match status" value="1"/>
</dbReference>
<keyword evidence="5" id="KW-0378">Hydrolase</keyword>
<dbReference type="GO" id="GO:0004190">
    <property type="term" value="F:aspartic-type endopeptidase activity"/>
    <property type="evidence" value="ECO:0007669"/>
    <property type="project" value="UniProtKB-KW"/>
</dbReference>
<dbReference type="InterPro" id="IPR021109">
    <property type="entry name" value="Peptidase_aspartic_dom_sf"/>
</dbReference>
<keyword evidence="9" id="KW-1185">Reference proteome</keyword>
<feature type="active site" evidence="3">
    <location>
        <position position="254"/>
    </location>
</feature>
<dbReference type="SUPFAM" id="SSF50630">
    <property type="entry name" value="Acid proteases"/>
    <property type="match status" value="1"/>
</dbReference>